<dbReference type="Proteomes" id="UP000260828">
    <property type="component" value="Unassembled WGS sequence"/>
</dbReference>
<comment type="caution">
    <text evidence="1">The sequence shown here is derived from an EMBL/GenBank/DDBJ whole genome shotgun (WGS) entry which is preliminary data.</text>
</comment>
<dbReference type="Proteomes" id="UP000196386">
    <property type="component" value="Unassembled WGS sequence"/>
</dbReference>
<evidence type="ECO:0000313" key="1">
    <source>
        <dbReference type="EMBL" id="OUP71186.1"/>
    </source>
</evidence>
<reference evidence="2 4" key="3">
    <citation type="submission" date="2018-08" db="EMBL/GenBank/DDBJ databases">
        <title>A genome reference for cultivated species of the human gut microbiota.</title>
        <authorList>
            <person name="Zou Y."/>
            <person name="Xue W."/>
            <person name="Luo G."/>
        </authorList>
    </citation>
    <scope>NUCLEOTIDE SEQUENCE [LARGE SCALE GENOMIC DNA]</scope>
    <source>
        <strain evidence="2 4">TF05-12AC</strain>
    </source>
</reference>
<reference evidence="3" key="1">
    <citation type="submission" date="2017-04" db="EMBL/GenBank/DDBJ databases">
        <title>Function of individual gut microbiota members based on whole genome sequencing of pure cultures obtained from chicken caecum.</title>
        <authorList>
            <person name="Medvecky M."/>
            <person name="Cejkova D."/>
            <person name="Polansky O."/>
            <person name="Karasova D."/>
            <person name="Kubasova T."/>
            <person name="Cizek A."/>
            <person name="Rychlik I."/>
        </authorList>
    </citation>
    <scope>NUCLEOTIDE SEQUENCE [LARGE SCALE GENOMIC DNA]</scope>
    <source>
        <strain evidence="3">An175</strain>
    </source>
</reference>
<dbReference type="AlphaFoldDB" id="A0A1Y4MR51"/>
<dbReference type="EMBL" id="NFKP01000002">
    <property type="protein sequence ID" value="OUP71186.1"/>
    <property type="molecule type" value="Genomic_DNA"/>
</dbReference>
<evidence type="ECO:0000313" key="4">
    <source>
        <dbReference type="Proteomes" id="UP000260828"/>
    </source>
</evidence>
<reference evidence="1" key="2">
    <citation type="journal article" date="2018" name="BMC Genomics">
        <title>Whole genome sequencing and function prediction of 133 gut anaerobes isolated from chicken caecum in pure cultures.</title>
        <authorList>
            <person name="Medvecky M."/>
            <person name="Cejkova D."/>
            <person name="Polansky O."/>
            <person name="Karasova D."/>
            <person name="Kubasova T."/>
            <person name="Cizek A."/>
            <person name="Rychlik I."/>
        </authorList>
    </citation>
    <scope>NUCLEOTIDE SEQUENCE</scope>
    <source>
        <strain evidence="1">An175</strain>
    </source>
</reference>
<gene>
    <name evidence="1" type="ORF">B5F11_02460</name>
    <name evidence="2" type="ORF">DXC40_01670</name>
</gene>
<organism evidence="1 3">
    <name type="scientific">Anaerotruncus colihominis</name>
    <dbReference type="NCBI Taxonomy" id="169435"/>
    <lineage>
        <taxon>Bacteria</taxon>
        <taxon>Bacillati</taxon>
        <taxon>Bacillota</taxon>
        <taxon>Clostridia</taxon>
        <taxon>Eubacteriales</taxon>
        <taxon>Oscillospiraceae</taxon>
        <taxon>Anaerotruncus</taxon>
    </lineage>
</organism>
<accession>A0A1Y4MR51</accession>
<dbReference type="EMBL" id="QVME01000001">
    <property type="protein sequence ID" value="RGE70471.1"/>
    <property type="molecule type" value="Genomic_DNA"/>
</dbReference>
<evidence type="ECO:0000313" key="3">
    <source>
        <dbReference type="Proteomes" id="UP000196386"/>
    </source>
</evidence>
<name>A0A1Y4MR51_9FIRM</name>
<proteinExistence type="predicted"/>
<sequence length="62" mass="7729">MFYRLRSAIYKKYANVIEQRIDDTWCNMDFFLEENADYLKMCKEHNYPYILIDDCYQIEIDL</sequence>
<evidence type="ECO:0000313" key="2">
    <source>
        <dbReference type="EMBL" id="RGE70471.1"/>
    </source>
</evidence>
<protein>
    <submittedName>
        <fullName evidence="1">Uncharacterized protein</fullName>
    </submittedName>
</protein>